<sequence length="77" mass="8836">MARKYHVELVLYETDDETDYCDVIEDENVTVQFDDDVKATATFWDLKDAIHALKHGGPMRLENRDGVLKHPKEGTEG</sequence>
<name>A0A0F9C7Q2_9ZZZZ</name>
<dbReference type="EMBL" id="LAZR01048100">
    <property type="protein sequence ID" value="KKK92701.1"/>
    <property type="molecule type" value="Genomic_DNA"/>
</dbReference>
<comment type="caution">
    <text evidence="1">The sequence shown here is derived from an EMBL/GenBank/DDBJ whole genome shotgun (WGS) entry which is preliminary data.</text>
</comment>
<reference evidence="1" key="1">
    <citation type="journal article" date="2015" name="Nature">
        <title>Complex archaea that bridge the gap between prokaryotes and eukaryotes.</title>
        <authorList>
            <person name="Spang A."/>
            <person name="Saw J.H."/>
            <person name="Jorgensen S.L."/>
            <person name="Zaremba-Niedzwiedzka K."/>
            <person name="Martijn J."/>
            <person name="Lind A.E."/>
            <person name="van Eijk R."/>
            <person name="Schleper C."/>
            <person name="Guy L."/>
            <person name="Ettema T.J."/>
        </authorList>
    </citation>
    <scope>NUCLEOTIDE SEQUENCE</scope>
</reference>
<proteinExistence type="predicted"/>
<evidence type="ECO:0000313" key="1">
    <source>
        <dbReference type="EMBL" id="KKK92701.1"/>
    </source>
</evidence>
<protein>
    <submittedName>
        <fullName evidence="1">Uncharacterized protein</fullName>
    </submittedName>
</protein>
<gene>
    <name evidence="1" type="ORF">LCGC14_2700300</name>
</gene>
<dbReference type="AlphaFoldDB" id="A0A0F9C7Q2"/>
<accession>A0A0F9C7Q2</accession>
<organism evidence="1">
    <name type="scientific">marine sediment metagenome</name>
    <dbReference type="NCBI Taxonomy" id="412755"/>
    <lineage>
        <taxon>unclassified sequences</taxon>
        <taxon>metagenomes</taxon>
        <taxon>ecological metagenomes</taxon>
    </lineage>
</organism>